<dbReference type="InterPro" id="IPR036291">
    <property type="entry name" value="NAD(P)-bd_dom_sf"/>
</dbReference>
<keyword evidence="2" id="KW-0560">Oxidoreductase</keyword>
<evidence type="ECO:0000313" key="3">
    <source>
        <dbReference type="EMBL" id="MCB8877139.1"/>
    </source>
</evidence>
<dbReference type="PROSITE" id="PS00061">
    <property type="entry name" value="ADH_SHORT"/>
    <property type="match status" value="1"/>
</dbReference>
<dbReference type="FunFam" id="3.40.50.720:FF:000084">
    <property type="entry name" value="Short-chain dehydrogenase reductase"/>
    <property type="match status" value="1"/>
</dbReference>
<dbReference type="PRINTS" id="PR00081">
    <property type="entry name" value="GDHRDH"/>
</dbReference>
<dbReference type="NCBIfam" id="NF005559">
    <property type="entry name" value="PRK07231.1"/>
    <property type="match status" value="1"/>
</dbReference>
<dbReference type="GO" id="GO:0016616">
    <property type="term" value="F:oxidoreductase activity, acting on the CH-OH group of donors, NAD or NADP as acceptor"/>
    <property type="evidence" value="ECO:0007669"/>
    <property type="project" value="TreeGrafter"/>
</dbReference>
<dbReference type="Pfam" id="PF13561">
    <property type="entry name" value="adh_short_C2"/>
    <property type="match status" value="1"/>
</dbReference>
<dbReference type="PANTHER" id="PTHR42760">
    <property type="entry name" value="SHORT-CHAIN DEHYDROGENASES/REDUCTASES FAMILY MEMBER"/>
    <property type="match status" value="1"/>
</dbReference>
<protein>
    <submittedName>
        <fullName evidence="3">SDR family oxidoreductase</fullName>
    </submittedName>
</protein>
<organism evidence="3 4">
    <name type="scientific">Acidisoma silvae</name>
    <dbReference type="NCBI Taxonomy" id="2802396"/>
    <lineage>
        <taxon>Bacteria</taxon>
        <taxon>Pseudomonadati</taxon>
        <taxon>Pseudomonadota</taxon>
        <taxon>Alphaproteobacteria</taxon>
        <taxon>Acetobacterales</taxon>
        <taxon>Acidocellaceae</taxon>
        <taxon>Acidisoma</taxon>
    </lineage>
</organism>
<dbReference type="AlphaFoldDB" id="A0A964E0G6"/>
<comment type="similarity">
    <text evidence="1">Belongs to the short-chain dehydrogenases/reductases (SDR) family.</text>
</comment>
<dbReference type="Proteomes" id="UP000708298">
    <property type="component" value="Unassembled WGS sequence"/>
</dbReference>
<proteinExistence type="inferred from homology"/>
<dbReference type="PRINTS" id="PR00080">
    <property type="entry name" value="SDRFAMILY"/>
</dbReference>
<accession>A0A964E0G6</accession>
<dbReference type="EMBL" id="JAESVB010000010">
    <property type="protein sequence ID" value="MCB8877139.1"/>
    <property type="molecule type" value="Genomic_DNA"/>
</dbReference>
<keyword evidence="4" id="KW-1185">Reference proteome</keyword>
<dbReference type="RefSeq" id="WP_227322793.1">
    <property type="nucleotide sequence ID" value="NZ_JAESVB010000010.1"/>
</dbReference>
<gene>
    <name evidence="3" type="ORF">ASILVAE211_18230</name>
</gene>
<dbReference type="PANTHER" id="PTHR42760:SF115">
    <property type="entry name" value="3-OXOACYL-[ACYL-CARRIER-PROTEIN] REDUCTASE FABG"/>
    <property type="match status" value="1"/>
</dbReference>
<dbReference type="InterPro" id="IPR002347">
    <property type="entry name" value="SDR_fam"/>
</dbReference>
<name>A0A964E0G6_9PROT</name>
<sequence length="260" mass="27108">MDKAKLLDTFFGLTGKTAIVTGGAGGLGKAVAKAYLQLGAKVAILDLKEAELHTAAEELSAFGSALPVSVDVTKPDAVERAIAMVGDQLGLADILVTAAGIARRKSATELPPEEFDLVMDVNVKGTLYSAQAFGRRLIEAEKPGRIITIGSVRGLVGHPLGYVAYGVSKGAVHLLTRQLATEWAKHGINVNCIAPSVLKTPLADFILKTPEVRDLFMSRIPFGRAAEPEELSGTAVFLASPAASFITGQILFVDGGSVAG</sequence>
<reference evidence="3" key="1">
    <citation type="journal article" date="2021" name="Microorganisms">
        <title>Acidisoma silvae sp. nov. and Acidisomacellulosilytica sp. nov., Two Acidophilic Bacteria Isolated from Decaying Wood, Hydrolyzing Cellulose and Producing Poly-3-hydroxybutyrate.</title>
        <authorList>
            <person name="Mieszkin S."/>
            <person name="Pouder E."/>
            <person name="Uroz S."/>
            <person name="Simon-Colin C."/>
            <person name="Alain K."/>
        </authorList>
    </citation>
    <scope>NUCLEOTIDE SEQUENCE</scope>
    <source>
        <strain evidence="3">HW T2.11</strain>
    </source>
</reference>
<evidence type="ECO:0000256" key="1">
    <source>
        <dbReference type="ARBA" id="ARBA00006484"/>
    </source>
</evidence>
<evidence type="ECO:0000256" key="2">
    <source>
        <dbReference type="ARBA" id="ARBA00023002"/>
    </source>
</evidence>
<dbReference type="CDD" id="cd05233">
    <property type="entry name" value="SDR_c"/>
    <property type="match status" value="1"/>
</dbReference>
<reference evidence="3" key="2">
    <citation type="submission" date="2021-01" db="EMBL/GenBank/DDBJ databases">
        <authorList>
            <person name="Mieszkin S."/>
            <person name="Pouder E."/>
            <person name="Alain K."/>
        </authorList>
    </citation>
    <scope>NUCLEOTIDE SEQUENCE</scope>
    <source>
        <strain evidence="3">HW T2.11</strain>
    </source>
</reference>
<evidence type="ECO:0000313" key="4">
    <source>
        <dbReference type="Proteomes" id="UP000708298"/>
    </source>
</evidence>
<dbReference type="InterPro" id="IPR020904">
    <property type="entry name" value="Sc_DH/Rdtase_CS"/>
</dbReference>
<comment type="caution">
    <text evidence="3">The sequence shown here is derived from an EMBL/GenBank/DDBJ whole genome shotgun (WGS) entry which is preliminary data.</text>
</comment>
<dbReference type="SUPFAM" id="SSF51735">
    <property type="entry name" value="NAD(P)-binding Rossmann-fold domains"/>
    <property type="match status" value="1"/>
</dbReference>
<dbReference type="Gene3D" id="3.40.50.720">
    <property type="entry name" value="NAD(P)-binding Rossmann-like Domain"/>
    <property type="match status" value="1"/>
</dbReference>